<keyword evidence="11" id="KW-1185">Reference proteome</keyword>
<dbReference type="PANTHER" id="PTHR45711:SF6">
    <property type="entry name" value="CHLORIDE CHANNEL PROTEIN"/>
    <property type="match status" value="1"/>
</dbReference>
<dbReference type="OMA" id="FAECRPG"/>
<feature type="transmembrane region" description="Helical" evidence="9">
    <location>
        <begin position="511"/>
        <end position="531"/>
    </location>
</feature>
<dbReference type="OrthoDB" id="431497at2759"/>
<evidence type="ECO:0000313" key="10">
    <source>
        <dbReference type="EMBL" id="OJT01926.1"/>
    </source>
</evidence>
<dbReference type="InterPro" id="IPR046342">
    <property type="entry name" value="CBS_dom_sf"/>
</dbReference>
<dbReference type="SUPFAM" id="SSF54631">
    <property type="entry name" value="CBS-domain pair"/>
    <property type="match status" value="1"/>
</dbReference>
<organism evidence="10 11">
    <name type="scientific">Trametes pubescens</name>
    <name type="common">White-rot fungus</name>
    <dbReference type="NCBI Taxonomy" id="154538"/>
    <lineage>
        <taxon>Eukaryota</taxon>
        <taxon>Fungi</taxon>
        <taxon>Dikarya</taxon>
        <taxon>Basidiomycota</taxon>
        <taxon>Agaricomycotina</taxon>
        <taxon>Agaricomycetes</taxon>
        <taxon>Polyporales</taxon>
        <taxon>Polyporaceae</taxon>
        <taxon>Trametes</taxon>
    </lineage>
</organism>
<keyword evidence="3 9" id="KW-0812">Transmembrane</keyword>
<feature type="region of interest" description="Disordered" evidence="8">
    <location>
        <begin position="1"/>
        <end position="30"/>
    </location>
</feature>
<feature type="transmembrane region" description="Helical" evidence="9">
    <location>
        <begin position="199"/>
        <end position="220"/>
    </location>
</feature>
<keyword evidence="4 9" id="KW-1133">Transmembrane helix</keyword>
<keyword evidence="5" id="KW-0406">Ion transport</keyword>
<dbReference type="AlphaFoldDB" id="A0A1M2V316"/>
<dbReference type="InterPro" id="IPR014743">
    <property type="entry name" value="Cl-channel_core"/>
</dbReference>
<protein>
    <submittedName>
        <fullName evidence="10">H(+)/Cl(-) exchange transporter 5</fullName>
    </submittedName>
</protein>
<proteinExistence type="predicted"/>
<dbReference type="Pfam" id="PF00654">
    <property type="entry name" value="Voltage_CLC"/>
    <property type="match status" value="1"/>
</dbReference>
<dbReference type="Gene3D" id="1.10.3080.10">
    <property type="entry name" value="Clc chloride channel"/>
    <property type="match status" value="1"/>
</dbReference>
<evidence type="ECO:0000256" key="4">
    <source>
        <dbReference type="ARBA" id="ARBA00022989"/>
    </source>
</evidence>
<dbReference type="CDD" id="cd03684">
    <property type="entry name" value="ClC_3_like"/>
    <property type="match status" value="1"/>
</dbReference>
<evidence type="ECO:0000256" key="9">
    <source>
        <dbReference type="SAM" id="Phobius"/>
    </source>
</evidence>
<dbReference type="GO" id="GO:0005769">
    <property type="term" value="C:early endosome"/>
    <property type="evidence" value="ECO:0007669"/>
    <property type="project" value="TreeGrafter"/>
</dbReference>
<dbReference type="EMBL" id="MNAD01001711">
    <property type="protein sequence ID" value="OJT01926.1"/>
    <property type="molecule type" value="Genomic_DNA"/>
</dbReference>
<accession>A0A1M2V316</accession>
<dbReference type="InterPro" id="IPR001807">
    <property type="entry name" value="ClC"/>
</dbReference>
<feature type="transmembrane region" description="Helical" evidence="9">
    <location>
        <begin position="551"/>
        <end position="569"/>
    </location>
</feature>
<keyword evidence="6 9" id="KW-0472">Membrane</keyword>
<dbReference type="GO" id="GO:0005794">
    <property type="term" value="C:Golgi apparatus"/>
    <property type="evidence" value="ECO:0007669"/>
    <property type="project" value="TreeGrafter"/>
</dbReference>
<name>A0A1M2V316_TRAPU</name>
<feature type="transmembrane region" description="Helical" evidence="9">
    <location>
        <begin position="611"/>
        <end position="632"/>
    </location>
</feature>
<dbReference type="FunFam" id="1.10.3080.10:FF:000013">
    <property type="entry name" value="Voltage-gated chloride channel (ClcA)"/>
    <property type="match status" value="1"/>
</dbReference>
<feature type="transmembrane region" description="Helical" evidence="9">
    <location>
        <begin position="638"/>
        <end position="657"/>
    </location>
</feature>
<evidence type="ECO:0000256" key="2">
    <source>
        <dbReference type="ARBA" id="ARBA00022448"/>
    </source>
</evidence>
<evidence type="ECO:0000256" key="5">
    <source>
        <dbReference type="ARBA" id="ARBA00023065"/>
    </source>
</evidence>
<evidence type="ECO:0000256" key="1">
    <source>
        <dbReference type="ARBA" id="ARBA00004141"/>
    </source>
</evidence>
<evidence type="ECO:0000256" key="3">
    <source>
        <dbReference type="ARBA" id="ARBA00022692"/>
    </source>
</evidence>
<evidence type="ECO:0000256" key="8">
    <source>
        <dbReference type="SAM" id="MobiDB-lite"/>
    </source>
</evidence>
<feature type="transmembrane region" description="Helical" evidence="9">
    <location>
        <begin position="295"/>
        <end position="316"/>
    </location>
</feature>
<evidence type="ECO:0000256" key="6">
    <source>
        <dbReference type="ARBA" id="ARBA00023136"/>
    </source>
</evidence>
<keyword evidence="7" id="KW-0868">Chloride</keyword>
<evidence type="ECO:0000313" key="11">
    <source>
        <dbReference type="Proteomes" id="UP000184267"/>
    </source>
</evidence>
<evidence type="ECO:0000256" key="7">
    <source>
        <dbReference type="ARBA" id="ARBA00023214"/>
    </source>
</evidence>
<sequence length="961" mass="105088">MPLKKASSDTAVPVVTNNDDVLSGPLSGPSSIEWRRQRLLQIGSSAAEEDEDEVNETTSLRPAVGMRAASYGTLPRQTRDAKQKSSHRTRHALALPNLRISKGWHTNPPTPSVVSPRSLHSGSYFSTVTRRPVSAYDKPVAQEILEAEGAIKTNGIRVWYSSFTSIDWLHDAIKDSARQARLRKYKSKRGRVRKQIDRSIGWITVTLVGFFTAVIAFMIVRGEQWLFDIKEGYCTRGLWKAKRFCCPIRDDNVFTPRMPAFMPMSPEESCVEWRTWGEYFASMQGIPLEQETIEYVVYTVVAILLAVISAVLTLRLTASTSFVTRKDSGVLSSTFASGNDDQKLTDPPAGAAPRKVLYYAAGSGIPEIKTILSGFVIHGYLGGRTLFTKSVGLALSVASGLSLGKEGPFVHIASCVGNIVSRLFSKYETNEGKRRGVLSAACAAGVAVAFGAPIGGVLFSLEEVSYFFPAKVMWRSFFCAMVAAMTLRFLDPFGSGKLVLFQVTYDKDWHAYELVPFLFLGVFGGVYGAVFSKLNYRWTRDVRNATWLKRYPVVEVILVTLVTAILSFLNPYTRMGGTELVYNLFAECRSGSANTHSGLCVLDPPTQAIPVIQSIFIALIVKGALTIVTFGIKVPAGIFIPTLGVGACAGRILGILIQWAQYTYPTSPAFTMCEGDLNCVIPGLYAMVGAAATLSGVTRTTVSLAVIMFELTDTLTYAVPVMLSVLVAKTIADALEPKGIYDLVIELSQLPYLDAKHEYVWGSLQINDVTDRDVDVLRVDRENTVKSIRDQLQALVEVGSSDSGFPILRPDGEGTRMVGYIGANELEHALSIVADEPDEIVKFHTNAPHHGGPMAGSVSSLAESGVGVVGSDPYDFSCYMDQAPLTVQDNSPLELVQQLFTKLGARYVVVTDTDGHCEYLSLQQFASCRAALIEISYMTDEGVIDKKTWLAFLDELAHKSE</sequence>
<dbReference type="Proteomes" id="UP000184267">
    <property type="component" value="Unassembled WGS sequence"/>
</dbReference>
<dbReference type="PRINTS" id="PR00762">
    <property type="entry name" value="CLCHANNEL"/>
</dbReference>
<gene>
    <name evidence="10" type="ORF">TRAPUB_7615</name>
</gene>
<dbReference type="GO" id="GO:0005247">
    <property type="term" value="F:voltage-gated chloride channel activity"/>
    <property type="evidence" value="ECO:0007669"/>
    <property type="project" value="TreeGrafter"/>
</dbReference>
<dbReference type="SUPFAM" id="SSF81340">
    <property type="entry name" value="Clc chloride channel"/>
    <property type="match status" value="1"/>
</dbReference>
<comment type="subcellular location">
    <subcellularLocation>
        <location evidence="1">Membrane</location>
        <topology evidence="1">Multi-pass membrane protein</topology>
    </subcellularLocation>
</comment>
<feature type="transmembrane region" description="Helical" evidence="9">
    <location>
        <begin position="436"/>
        <end position="460"/>
    </location>
</feature>
<comment type="caution">
    <text evidence="10">The sequence shown here is derived from an EMBL/GenBank/DDBJ whole genome shotgun (WGS) entry which is preliminary data.</text>
</comment>
<dbReference type="GO" id="GO:0005886">
    <property type="term" value="C:plasma membrane"/>
    <property type="evidence" value="ECO:0007669"/>
    <property type="project" value="TreeGrafter"/>
</dbReference>
<reference evidence="10 11" key="1">
    <citation type="submission" date="2016-10" db="EMBL/GenBank/DDBJ databases">
        <title>Genome sequence of the basidiomycete white-rot fungus Trametes pubescens.</title>
        <authorList>
            <person name="Makela M.R."/>
            <person name="Granchi Z."/>
            <person name="Peng M."/>
            <person name="De Vries R.P."/>
            <person name="Grigoriev I."/>
            <person name="Riley R."/>
            <person name="Hilden K."/>
        </authorList>
    </citation>
    <scope>NUCLEOTIDE SEQUENCE [LARGE SCALE GENOMIC DNA]</scope>
    <source>
        <strain evidence="10 11">FBCC735</strain>
    </source>
</reference>
<dbReference type="PANTHER" id="PTHR45711">
    <property type="entry name" value="CHLORIDE CHANNEL PROTEIN"/>
    <property type="match status" value="1"/>
</dbReference>
<keyword evidence="2" id="KW-0813">Transport</keyword>